<evidence type="ECO:0000313" key="2">
    <source>
        <dbReference type="EMBL" id="KAH7320978.1"/>
    </source>
</evidence>
<name>A0A8K0WTV4_9HYPO</name>
<feature type="non-terminal residue" evidence="2">
    <location>
        <position position="104"/>
    </location>
</feature>
<keyword evidence="1" id="KW-0812">Transmembrane</keyword>
<feature type="transmembrane region" description="Helical" evidence="1">
    <location>
        <begin position="69"/>
        <end position="87"/>
    </location>
</feature>
<evidence type="ECO:0000256" key="1">
    <source>
        <dbReference type="SAM" id="Phobius"/>
    </source>
</evidence>
<protein>
    <submittedName>
        <fullName evidence="2">Uncharacterized protein</fullName>
    </submittedName>
</protein>
<proteinExistence type="predicted"/>
<evidence type="ECO:0000313" key="3">
    <source>
        <dbReference type="Proteomes" id="UP000813444"/>
    </source>
</evidence>
<dbReference type="AlphaFoldDB" id="A0A8K0WTV4"/>
<sequence>MSMKIHSMGILPSPSLKLTCMQAGYHVKRGTKSGPIASSPSTSTHLHTADHHILHSPQVWFALLNTPNLSLLLYFCLWFLSSVKVGIKCSTAQQRPRQRKQKDG</sequence>
<dbReference type="EMBL" id="JAGPNK010000005">
    <property type="protein sequence ID" value="KAH7320978.1"/>
    <property type="molecule type" value="Genomic_DNA"/>
</dbReference>
<keyword evidence="3" id="KW-1185">Reference proteome</keyword>
<dbReference type="Proteomes" id="UP000813444">
    <property type="component" value="Unassembled WGS sequence"/>
</dbReference>
<comment type="caution">
    <text evidence="2">The sequence shown here is derived from an EMBL/GenBank/DDBJ whole genome shotgun (WGS) entry which is preliminary data.</text>
</comment>
<reference evidence="2" key="1">
    <citation type="journal article" date="2021" name="Nat. Commun.">
        <title>Genetic determinants of endophytism in the Arabidopsis root mycobiome.</title>
        <authorList>
            <person name="Mesny F."/>
            <person name="Miyauchi S."/>
            <person name="Thiergart T."/>
            <person name="Pickel B."/>
            <person name="Atanasova L."/>
            <person name="Karlsson M."/>
            <person name="Huettel B."/>
            <person name="Barry K.W."/>
            <person name="Haridas S."/>
            <person name="Chen C."/>
            <person name="Bauer D."/>
            <person name="Andreopoulos W."/>
            <person name="Pangilinan J."/>
            <person name="LaButti K."/>
            <person name="Riley R."/>
            <person name="Lipzen A."/>
            <person name="Clum A."/>
            <person name="Drula E."/>
            <person name="Henrissat B."/>
            <person name="Kohler A."/>
            <person name="Grigoriev I.V."/>
            <person name="Martin F.M."/>
            <person name="Hacquard S."/>
        </authorList>
    </citation>
    <scope>NUCLEOTIDE SEQUENCE</scope>
    <source>
        <strain evidence="2">MPI-CAGE-CH-0235</strain>
    </source>
</reference>
<keyword evidence="1" id="KW-0472">Membrane</keyword>
<organism evidence="2 3">
    <name type="scientific">Stachybotrys elegans</name>
    <dbReference type="NCBI Taxonomy" id="80388"/>
    <lineage>
        <taxon>Eukaryota</taxon>
        <taxon>Fungi</taxon>
        <taxon>Dikarya</taxon>
        <taxon>Ascomycota</taxon>
        <taxon>Pezizomycotina</taxon>
        <taxon>Sordariomycetes</taxon>
        <taxon>Hypocreomycetidae</taxon>
        <taxon>Hypocreales</taxon>
        <taxon>Stachybotryaceae</taxon>
        <taxon>Stachybotrys</taxon>
    </lineage>
</organism>
<gene>
    <name evidence="2" type="ORF">B0I35DRAFT_428264</name>
</gene>
<accession>A0A8K0WTV4</accession>
<keyword evidence="1" id="KW-1133">Transmembrane helix</keyword>